<dbReference type="Proteomes" id="UP001652625">
    <property type="component" value="Chromosome 08"/>
</dbReference>
<dbReference type="GeneID" id="100206150"/>
<accession>A0ABM4CBV1</accession>
<dbReference type="RefSeq" id="XP_065659155.1">
    <property type="nucleotide sequence ID" value="XM_065803083.1"/>
</dbReference>
<name>A0ABM4CBV1_HYDVU</name>
<organism evidence="1 2">
    <name type="scientific">Hydra vulgaris</name>
    <name type="common">Hydra</name>
    <name type="synonym">Hydra attenuata</name>
    <dbReference type="NCBI Taxonomy" id="6087"/>
    <lineage>
        <taxon>Eukaryota</taxon>
        <taxon>Metazoa</taxon>
        <taxon>Cnidaria</taxon>
        <taxon>Hydrozoa</taxon>
        <taxon>Hydroidolina</taxon>
        <taxon>Anthoathecata</taxon>
        <taxon>Aplanulata</taxon>
        <taxon>Hydridae</taxon>
        <taxon>Hydra</taxon>
    </lineage>
</organism>
<dbReference type="PANTHER" id="PTHR21838:SF2">
    <property type="entry name" value="COILED-COIL DOMAIN-CONTAINING PROTEIN 137"/>
    <property type="match status" value="1"/>
</dbReference>
<evidence type="ECO:0000313" key="1">
    <source>
        <dbReference type="Proteomes" id="UP001652625"/>
    </source>
</evidence>
<keyword evidence="1" id="KW-1185">Reference proteome</keyword>
<reference evidence="2" key="1">
    <citation type="submission" date="2025-08" db="UniProtKB">
        <authorList>
            <consortium name="RefSeq"/>
        </authorList>
    </citation>
    <scope>IDENTIFICATION</scope>
</reference>
<dbReference type="InterPro" id="IPR026680">
    <property type="entry name" value="CCDC137"/>
</dbReference>
<evidence type="ECO:0000313" key="2">
    <source>
        <dbReference type="RefSeq" id="XP_065659155.1"/>
    </source>
</evidence>
<gene>
    <name evidence="2" type="primary">LOC100206150</name>
</gene>
<proteinExistence type="predicted"/>
<sequence length="244" mass="28703">MGRMSRQRRYKSCDPFTIQRKKEVNKFDNPPKKSELKIDQVFNSKRFERNQAIIDRASAKKKKDKVHVENDNQSVKKLLKSNQPVKGDAIKNGIPVMKPNETKKQYFQRLDENIKEAISKTMMETKTLRKKRKLHLKARDEKIKEKKKKVDQSVEIKDFSSFKDEIKFGEVAERPPTLSAVPRGASKDKKLNNLKLTSLLDDKSDVKCVKKRKDMTFVEQQKFDNDRQKAIDAYRMIKKQKMKV</sequence>
<protein>
    <submittedName>
        <fullName evidence="2">Coiled-coil domain-containing protein 137</fullName>
    </submittedName>
</protein>
<dbReference type="PANTHER" id="PTHR21838">
    <property type="entry name" value="COILED-COIL DOMAIN-CONTAINING PROTEIN 137"/>
    <property type="match status" value="1"/>
</dbReference>